<proteinExistence type="predicted"/>
<protein>
    <submittedName>
        <fullName evidence="2">Uncharacterized protein</fullName>
    </submittedName>
</protein>
<keyword evidence="3" id="KW-1185">Reference proteome</keyword>
<keyword evidence="1" id="KW-0472">Membrane</keyword>
<dbReference type="EMBL" id="JALJOS010000001">
    <property type="protein sequence ID" value="KAK9844496.1"/>
    <property type="molecule type" value="Genomic_DNA"/>
</dbReference>
<keyword evidence="1" id="KW-1133">Transmembrane helix</keyword>
<feature type="transmembrane region" description="Helical" evidence="1">
    <location>
        <begin position="203"/>
        <end position="221"/>
    </location>
</feature>
<name>A0AAW1SFU8_9CHLO</name>
<evidence type="ECO:0000313" key="2">
    <source>
        <dbReference type="EMBL" id="KAK9844496.1"/>
    </source>
</evidence>
<gene>
    <name evidence="2" type="ORF">WJX74_003234</name>
</gene>
<comment type="caution">
    <text evidence="2">The sequence shown here is derived from an EMBL/GenBank/DDBJ whole genome shotgun (WGS) entry which is preliminary data.</text>
</comment>
<accession>A0AAW1SFU8</accession>
<organism evidence="2 3">
    <name type="scientific">Apatococcus lobatus</name>
    <dbReference type="NCBI Taxonomy" id="904363"/>
    <lineage>
        <taxon>Eukaryota</taxon>
        <taxon>Viridiplantae</taxon>
        <taxon>Chlorophyta</taxon>
        <taxon>core chlorophytes</taxon>
        <taxon>Trebouxiophyceae</taxon>
        <taxon>Chlorellales</taxon>
        <taxon>Chlorellaceae</taxon>
        <taxon>Apatococcus</taxon>
    </lineage>
</organism>
<reference evidence="2 3" key="1">
    <citation type="journal article" date="2024" name="Nat. Commun.">
        <title>Phylogenomics reveals the evolutionary origins of lichenization in chlorophyte algae.</title>
        <authorList>
            <person name="Puginier C."/>
            <person name="Libourel C."/>
            <person name="Otte J."/>
            <person name="Skaloud P."/>
            <person name="Haon M."/>
            <person name="Grisel S."/>
            <person name="Petersen M."/>
            <person name="Berrin J.G."/>
            <person name="Delaux P.M."/>
            <person name="Dal Grande F."/>
            <person name="Keller J."/>
        </authorList>
    </citation>
    <scope>NUCLEOTIDE SEQUENCE [LARGE SCALE GENOMIC DNA]</scope>
    <source>
        <strain evidence="2 3">SAG 2145</strain>
    </source>
</reference>
<evidence type="ECO:0000313" key="3">
    <source>
        <dbReference type="Proteomes" id="UP001438707"/>
    </source>
</evidence>
<dbReference type="Proteomes" id="UP001438707">
    <property type="component" value="Unassembled WGS sequence"/>
</dbReference>
<dbReference type="AlphaFoldDB" id="A0AAW1SFU8"/>
<sequence length="237" mass="26021">MTTKTASTAVGASSGIARAGRRRRADILNGGAGRTSAAGLPEDVAYRIMAFAGTPQVRLVSHRAKREADEARREMHVSGAGADDRPARLAQLFPNLESLVVTIRRADVWEVADPGPCKVCEYEKLSEVLAAGVMNWVTACGTLRHLRFLRLEAHQAIINMRHMHADPCHRAVADLHSRAITAGTPANPSSPVSFDIRVLRYHVSWAVPSLVVAIVMAYFAYKGYRYYKARSQLQKMV</sequence>
<evidence type="ECO:0000256" key="1">
    <source>
        <dbReference type="SAM" id="Phobius"/>
    </source>
</evidence>
<keyword evidence="1" id="KW-0812">Transmembrane</keyword>